<evidence type="ECO:0000313" key="1">
    <source>
        <dbReference type="EMBL" id="KAJ3549347.1"/>
    </source>
</evidence>
<proteinExistence type="predicted"/>
<keyword evidence="2" id="KW-1185">Reference proteome</keyword>
<dbReference type="Proteomes" id="UP001148629">
    <property type="component" value="Unassembled WGS sequence"/>
</dbReference>
<organism evidence="1 2">
    <name type="scientific">Fusarium decemcellulare</name>
    <dbReference type="NCBI Taxonomy" id="57161"/>
    <lineage>
        <taxon>Eukaryota</taxon>
        <taxon>Fungi</taxon>
        <taxon>Dikarya</taxon>
        <taxon>Ascomycota</taxon>
        <taxon>Pezizomycotina</taxon>
        <taxon>Sordariomycetes</taxon>
        <taxon>Hypocreomycetidae</taxon>
        <taxon>Hypocreales</taxon>
        <taxon>Nectriaceae</taxon>
        <taxon>Fusarium</taxon>
        <taxon>Fusarium decemcellulare species complex</taxon>
    </lineage>
</organism>
<protein>
    <submittedName>
        <fullName evidence="1">Uncharacterized protein</fullName>
    </submittedName>
</protein>
<sequence>MALLNNANAGQQDPTKPFLVSSDAIGHPNSLFEQVTRFFGLGQDKIENILPCTPFQHDVMDCAADDRKRAVGHAVYEIPQNIDTTRLAAAWKETVRQTPALRTCTFTSKDGGVFQVVLRDSFVFSWMSWTSLDLKDAVVQDEAAAAMAGPRCNRFVLLDNPHTKKRLLIWTFSHALVDGIFQERILRRVLIAYKDGHDELPRLPETPDDSSEAQSEEDPQPNPFNMPKIPQAKDMEHATQFWREHLSGLDASAFPHLSSHLAMPYPDTKAEHRISYSRSLHQKWSSTTICRAALAFLLSRYTHSPEALFGVVTEQARLFEEQQLMIDGPTRTVVPIRVRCASDQAVSDVMEAINAYDHTMRQFTHAGLRNIACTGDDGSAACGFQTVLLVTDNGTEQPAAGEIHQKTEEPEAFMPCTNRALLLNCKMTSDGALFVARYDQSVIDSHQMARLLRQLGCLIQRLQSSTDDLPCVGQVDMVTQEDRAEIESWNSEPIQAQDTLIHSEMLKWASDFPNETAIVSWDGRWTYAELDNVSSRLAQHIKSIDLGREQTILPLYFEKSKWVVAAMLAVLKAGHAFTLIDPSDPQARMSQVVQQTSATVALTSKLHCSTVQEVVGRCIVVDDDLVQSLPDEGLFTSTAKPHDLAYAIFTSGSTGNPKGIMIEHRAFTSCAIKFGPALGINSETRALQFGSHAFGACLLEIMTTLIHGGCVCIPSDDDRMNNVPDFINRCSVNWVMATPSYMGTFPPELVPGLQTLVLVGEQMSATVNETWTPRVQKLLNGYGQSESSSLCFVGNINPLSSEPNNIGRAVGAHSWIIDPDDPNRLAPIGAIGELVIESPGIARGYIVAPLLEKSPFIETAPTWYSSKQLPGGFKLYRTGDLARYASDGTIVCLGRMDSQVKIRGQRVELGAVETRLRQQMPSDTTIVVEAVKRSDSYSSTVLTAFLIGPNGYTKSAEDAHVLDQSATKEINAKLEQALPRHSVPSFYICMEHLPRTATGKVDRRRLRIMGSHILTEHTQETISQPNRKFDPLTTDTEVKLEEIWLRSLNLESGSPNIGASFFELGGDSITAIKMVNMARSAGIELKVSDIYRNPTLAGLGAVVNGSSVPVPRTLIPRLSHNGPVEQSYSQGRLWFLDQLEVGASWYLIPYAVRMRGPVDIEALTRALLALEQRHETLRTTFENRDGLGVQIVHEKLAKELKVIDVSDHQDGGYLELLDQEQTTPFDLTAEAGWRSTLICLDEADHILSIVMHHIISDGWSIDILRRELSQLYAAALQGKDPLSAVTPLPIQYSDFALWQKQESQVVEHEKQLAYWKKQLADSSPAKIPTDFPRPALLSGQAGCVPVTIDGKLYQKLREFCNKHETTSFAVLLAAFRAAHYRLTGVDDAVIGTPIANRNRWELENMIGFFVNTQCMRISVDDGDTFESLVRQVRSTTTAAFEHEDVPFERVVSALQPGSRDLSRTPLAQLMFALHSQKDLGRFELQGLESEPLSNKPYTRFDLEFHLFQEAGSLKGSANFATDLFKPETIQNVVSVFFQLLRHGLDQPQTSISLLPLTDGIPELRSMGLLKIKQVEYPRDSSVVDEFRTQVAACPDSLAVVDSSSRLTYAELDHESDLLATWLRRRNMAAETLVGVLAPRSCETIVAFLGILKANLAYLPLDVRSPAARMKDILSGVPGHTIVLLGSGVVAPDFQLPDLELIRVTDALKYGDTNGLNGHAHADSPSPSATSLAYVLFTSGSTGRPKGVMIEHRVILRLVKSDIIPNFPPAARMAHMFNVAFDGATYEIFNPLLNGGTVVCIDYVTALDGKALEAVFAQEQVNVAMMAPALLKLYLADARDALKNLDIVIAAGDRFDGQDAIEVRSLIRGQCYNAYGPTENGVFSTLHQVAANESFINGVPLGRTINNSGALVTDPNQQLVGVGVMGELVVTGDGLARGYADRALDTNRFIHINIDGQTVRAYRTGDRVRYRIGDGLIEFFGRMDTQFKIRGNRVESGEVESAILSHHSVHDAAVVLREDEGQQPEMIGFIVADEDHSAEQEETGNQVEGWQDHFESGMYSDISTISPSAIGSDFKGWTSMYDGREIDKAEMQEWLDDTMQTLHDGQVPGHVLEIGTGSGMILFNLGAGLQSYAGLEPSKSATEFVNKVIKSIPALAGKAEVHVGTATDIGKLSGLRPDLVVFNSVVQYFPTPEYLTQVVDTLVRIPGVKRLFFGDIRSRATNRHFLAARAIHTLGKNATKTKVRQKVAELEEREEELLVEPAFFTALEGRLPDLIKHVEILPKNMHATNELSAYRYAAVVHLRDSEESAQPVYSIEKDHWTDFQASQMDSHALLDLLRRSKDATSVAVSNIPFAKTAFERLIVESLDNDSRDETQSVLDGAAWISAIHSDAESHSSLSVPDLFQLAKESGFRVEVSAARQWSQSGALDAVFHHYPSSQPASRTLIRFPTDNQVRVSATLTNRPLQRLQRRRAALQVRERLQSLVPPYMIPSSIVVLDQMPLNANGKVDRKELARRARILPKPQTAPPVPAFPITDIEVMLCEEATEVFGMDVDITDHFFKLGGHSLLATKLVSRIDNRLKVRVTVKDVFDHPVFADLAVIIRQGLALQNPIPNGQDRQGSSAGVAPRTETEIMLCEEFANVLGVQAGITDNFFDLGGHSLMATKLAVRIGHRLDATISVKDVFDYPVLFQLAKKIELARSESSKVDDDIQATDYAAFQLLSLQDPQDFIQREICPQLRFSYGTVQDVYPSTQVQKAFLFDPTTGYPRRLVPFYIDFPHDSETTALTRACESLVERLDMFRTVFLEAAGELYQVVVEHLDLAIDTIETEENVNTATSDFLDRHAQEPVRLGEPLIQMAILKSASSVRVILRMSHALYDGLSFEPIVRDLHMLYNGRRLASPTQFARYMQYSASRRRDGYDFWRDVIGNSPMTVLRDAGGGGTRRQEIEPSKAVHLSEVVDVPLQAIRRSITTQASVFNSACALVLSKESGSKDVVFGRIVSGRQGLPVSWQDIIGPCTNAVPMRARIAEDGTQQQLLRDMQDQYLRSLPFETLGFEDIKRNCTDWPEATTNYSCCVTYHNFEYHPESEVEQQRVEMGVLAKHVEIRKDEPLYDLAMAGEVEPDGINLKVTVVAKAQLFGEERVQYLLQEVCKTFQTLNLSL</sequence>
<comment type="caution">
    <text evidence="1">The sequence shown here is derived from an EMBL/GenBank/DDBJ whole genome shotgun (WGS) entry which is preliminary data.</text>
</comment>
<gene>
    <name evidence="1" type="ORF">NM208_g542</name>
</gene>
<accession>A0ACC1SZ97</accession>
<evidence type="ECO:0000313" key="2">
    <source>
        <dbReference type="Proteomes" id="UP001148629"/>
    </source>
</evidence>
<reference evidence="1" key="1">
    <citation type="submission" date="2022-08" db="EMBL/GenBank/DDBJ databases">
        <title>Genome Sequence of Fusarium decemcellulare.</title>
        <authorList>
            <person name="Buettner E."/>
        </authorList>
    </citation>
    <scope>NUCLEOTIDE SEQUENCE</scope>
    <source>
        <strain evidence="1">Babe19</strain>
    </source>
</reference>
<name>A0ACC1SZ97_9HYPO</name>
<dbReference type="EMBL" id="JANRMS010000025">
    <property type="protein sequence ID" value="KAJ3549347.1"/>
    <property type="molecule type" value="Genomic_DNA"/>
</dbReference>